<dbReference type="Pfam" id="PF12796">
    <property type="entry name" value="Ank_2"/>
    <property type="match status" value="2"/>
</dbReference>
<feature type="repeat" description="ANK" evidence="3">
    <location>
        <begin position="349"/>
        <end position="381"/>
    </location>
</feature>
<dbReference type="EMBL" id="JACHGT010000011">
    <property type="protein sequence ID" value="MBB6037230.1"/>
    <property type="molecule type" value="Genomic_DNA"/>
</dbReference>
<feature type="repeat" description="ANK" evidence="3">
    <location>
        <begin position="177"/>
        <end position="210"/>
    </location>
</feature>
<dbReference type="InterPro" id="IPR036770">
    <property type="entry name" value="Ankyrin_rpt-contain_sf"/>
</dbReference>
<comment type="caution">
    <text evidence="4">The sequence shown here is derived from an EMBL/GenBank/DDBJ whole genome shotgun (WGS) entry which is preliminary data.</text>
</comment>
<evidence type="ECO:0000256" key="2">
    <source>
        <dbReference type="ARBA" id="ARBA00023043"/>
    </source>
</evidence>
<evidence type="ECO:0000256" key="1">
    <source>
        <dbReference type="ARBA" id="ARBA00022737"/>
    </source>
</evidence>
<dbReference type="Pfam" id="PF00023">
    <property type="entry name" value="Ank"/>
    <property type="match status" value="1"/>
</dbReference>
<evidence type="ECO:0000313" key="4">
    <source>
        <dbReference type="EMBL" id="MBB6037230.1"/>
    </source>
</evidence>
<dbReference type="SMART" id="SM00248">
    <property type="entry name" value="ANK"/>
    <property type="match status" value="6"/>
</dbReference>
<dbReference type="PROSITE" id="PS50297">
    <property type="entry name" value="ANK_REP_REGION"/>
    <property type="match status" value="3"/>
</dbReference>
<reference evidence="4 5" key="1">
    <citation type="submission" date="2020-08" db="EMBL/GenBank/DDBJ databases">
        <title>Genomic Encyclopedia of Type Strains, Phase IV (KMG-IV): sequencing the most valuable type-strain genomes for metagenomic binning, comparative biology and taxonomic classification.</title>
        <authorList>
            <person name="Goeker M."/>
        </authorList>
    </citation>
    <scope>NUCLEOTIDE SEQUENCE [LARGE SCALE GENOMIC DNA]</scope>
    <source>
        <strain evidence="4 5">YIM 65646</strain>
    </source>
</reference>
<evidence type="ECO:0000313" key="5">
    <source>
        <dbReference type="Proteomes" id="UP000548476"/>
    </source>
</evidence>
<feature type="repeat" description="ANK" evidence="3">
    <location>
        <begin position="382"/>
        <end position="408"/>
    </location>
</feature>
<accession>A0A841FZ57</accession>
<dbReference type="PANTHER" id="PTHR24126:SF14">
    <property type="entry name" value="ANK_REP_REGION DOMAIN-CONTAINING PROTEIN"/>
    <property type="match status" value="1"/>
</dbReference>
<protein>
    <submittedName>
        <fullName evidence="4">Ankyrin repeat protein</fullName>
    </submittedName>
</protein>
<keyword evidence="2 3" id="KW-0040">ANK repeat</keyword>
<organism evidence="4 5">
    <name type="scientific">Phytomonospora endophytica</name>
    <dbReference type="NCBI Taxonomy" id="714109"/>
    <lineage>
        <taxon>Bacteria</taxon>
        <taxon>Bacillati</taxon>
        <taxon>Actinomycetota</taxon>
        <taxon>Actinomycetes</taxon>
        <taxon>Micromonosporales</taxon>
        <taxon>Micromonosporaceae</taxon>
        <taxon>Phytomonospora</taxon>
    </lineage>
</organism>
<dbReference type="PROSITE" id="PS50088">
    <property type="entry name" value="ANK_REPEAT"/>
    <property type="match status" value="3"/>
</dbReference>
<keyword evidence="5" id="KW-1185">Reference proteome</keyword>
<dbReference type="Proteomes" id="UP000548476">
    <property type="component" value="Unassembled WGS sequence"/>
</dbReference>
<evidence type="ECO:0000256" key="3">
    <source>
        <dbReference type="PROSITE-ProRule" id="PRU00023"/>
    </source>
</evidence>
<dbReference type="RefSeq" id="WP_184790039.1">
    <property type="nucleotide sequence ID" value="NZ_BONT01000109.1"/>
</dbReference>
<dbReference type="InterPro" id="IPR002110">
    <property type="entry name" value="Ankyrin_rpt"/>
</dbReference>
<dbReference type="Gene3D" id="1.25.40.20">
    <property type="entry name" value="Ankyrin repeat-containing domain"/>
    <property type="match status" value="2"/>
</dbReference>
<dbReference type="PANTHER" id="PTHR24126">
    <property type="entry name" value="ANKYRIN REPEAT, PH AND SEC7 DOMAIN CONTAINING PROTEIN SECG-RELATED"/>
    <property type="match status" value="1"/>
</dbReference>
<name>A0A841FZ57_9ACTN</name>
<dbReference type="AlphaFoldDB" id="A0A841FZ57"/>
<proteinExistence type="predicted"/>
<keyword evidence="1" id="KW-0677">Repeat</keyword>
<sequence length="452" mass="48300">MSHLSPKVHKQLTRLKGRIPAGFAPGEQIVDTPVGPRPVPPSVQALLAVEWPAKHVLLTKDEFGWEVHIPAECETEKGLVREDRAWYTVGYDEGQWYIVVDLDEAAASGDPLTYRVDHEGDEPVPWAETLSERLAGIKVKRPPAAKYAFIRSCAVGDIEAVRAGLAAGASLGPVNDTGITPLHMAVFTGRSVELVELLVEAGADVNAAVVREIPSLHTFVEKERLFGREYRVGDTPLTGALDGFDWRAHDAAPIAAELVRILLEAGADPNVSDKYGNRPLPQMASARSPELVEVVRMLLAFGAEVGTEGGGGRTPLDSAVFGSPEIIAELLDRGADPGRRGSGTNLGIKGLTPLHVAAFGAEEANLRLLVDAAGDVDVRSLDGFTPLHLAAMAVNPVKARMLLDAGADPRIPVPGDPGVLRAGLRARTPLEIARELERDEVAAVLEEFLARP</sequence>
<dbReference type="PRINTS" id="PR01415">
    <property type="entry name" value="ANKYRIN"/>
</dbReference>
<gene>
    <name evidence="4" type="ORF">HNR73_005103</name>
</gene>
<dbReference type="SUPFAM" id="SSF48403">
    <property type="entry name" value="Ankyrin repeat"/>
    <property type="match status" value="1"/>
</dbReference>